<keyword evidence="5" id="KW-1185">Reference proteome</keyword>
<proteinExistence type="predicted"/>
<feature type="chain" id="PRO_5035440406" description="Chitin-binding type-4 domain-containing protein" evidence="2">
    <location>
        <begin position="28"/>
        <end position="370"/>
    </location>
</feature>
<dbReference type="InterPro" id="IPR004302">
    <property type="entry name" value="Cellulose/chitin-bd_N"/>
</dbReference>
<feature type="signal peptide" evidence="2">
    <location>
        <begin position="1"/>
        <end position="27"/>
    </location>
</feature>
<dbReference type="Proteomes" id="UP000792457">
    <property type="component" value="Unassembled WGS sequence"/>
</dbReference>
<keyword evidence="1" id="KW-0472">Membrane</keyword>
<reference evidence="4" key="1">
    <citation type="submission" date="2013-04" db="EMBL/GenBank/DDBJ databases">
        <authorList>
            <person name="Qu J."/>
            <person name="Murali S.C."/>
            <person name="Bandaranaike D."/>
            <person name="Bellair M."/>
            <person name="Blankenburg K."/>
            <person name="Chao H."/>
            <person name="Dinh H."/>
            <person name="Doddapaneni H."/>
            <person name="Downs B."/>
            <person name="Dugan-Rocha S."/>
            <person name="Elkadiri S."/>
            <person name="Gnanaolivu R.D."/>
            <person name="Hernandez B."/>
            <person name="Javaid M."/>
            <person name="Jayaseelan J.C."/>
            <person name="Lee S."/>
            <person name="Li M."/>
            <person name="Ming W."/>
            <person name="Munidasa M."/>
            <person name="Muniz J."/>
            <person name="Nguyen L."/>
            <person name="Ongeri F."/>
            <person name="Osuji N."/>
            <person name="Pu L.-L."/>
            <person name="Puazo M."/>
            <person name="Qu C."/>
            <person name="Quiroz J."/>
            <person name="Raj R."/>
            <person name="Weissenberger G."/>
            <person name="Xin Y."/>
            <person name="Zou X."/>
            <person name="Han Y."/>
            <person name="Richards S."/>
            <person name="Worley K."/>
            <person name="Muzny D."/>
            <person name="Gibbs R."/>
        </authorList>
    </citation>
    <scope>NUCLEOTIDE SEQUENCE</scope>
    <source>
        <strain evidence="4">Sampled in the wild</strain>
    </source>
</reference>
<evidence type="ECO:0000313" key="4">
    <source>
        <dbReference type="EMBL" id="KAG8228485.1"/>
    </source>
</evidence>
<dbReference type="AlphaFoldDB" id="A0A8K0NXW1"/>
<keyword evidence="1" id="KW-0812">Transmembrane</keyword>
<sequence length="370" mass="41767">MNPSASVGNSSMMIALTILVFLPCVFSHGYVIEPPNRASLWRLRIPGAIVDMEDNQLFCGGFQRQWNFNNGHCGLCGDDYSLPKPRPYENMGARSRGIVVKSYQEGDIIPVTVIITASHKGYFLFHLCKLVRDDDVETEECFKKNPLKVAGSRGYRYYLESWKPGNYTAKLQLPKGVTCERCVLRWHYTAGNSWGKCEDGTEAVGCGPQETFRTCSDIAIAPKDQLDKPKVSGFGHKLSQALGDVHRDDQRRKPRPQGEKKRTTLSVLKRVKMGIDVSSLRSLVFLALAFLPCVWGHGYLLKPVNRASLWRFNIPGAIVDYNDNQLFCGGFQVRFYFFANSCELTRVFCCSLGKKHFDLMLASRNPYGYQ</sequence>
<evidence type="ECO:0000256" key="2">
    <source>
        <dbReference type="SAM" id="SignalP"/>
    </source>
</evidence>
<keyword evidence="2" id="KW-0732">Signal</keyword>
<dbReference type="PANTHER" id="PTHR21113">
    <property type="entry name" value="AGAP001705-PA"/>
    <property type="match status" value="1"/>
</dbReference>
<dbReference type="Pfam" id="PF03067">
    <property type="entry name" value="LPMO_10"/>
    <property type="match status" value="1"/>
</dbReference>
<feature type="domain" description="Chitin-binding type-4" evidence="3">
    <location>
        <begin position="28"/>
        <end position="218"/>
    </location>
</feature>
<evidence type="ECO:0000313" key="5">
    <source>
        <dbReference type="Proteomes" id="UP000792457"/>
    </source>
</evidence>
<reference evidence="4" key="2">
    <citation type="submission" date="2017-10" db="EMBL/GenBank/DDBJ databases">
        <title>Ladona fulva Genome sequencing and assembly.</title>
        <authorList>
            <person name="Murali S."/>
            <person name="Richards S."/>
            <person name="Bandaranaike D."/>
            <person name="Bellair M."/>
            <person name="Blankenburg K."/>
            <person name="Chao H."/>
            <person name="Dinh H."/>
            <person name="Doddapaneni H."/>
            <person name="Dugan-Rocha S."/>
            <person name="Elkadiri S."/>
            <person name="Gnanaolivu R."/>
            <person name="Hernandez B."/>
            <person name="Skinner E."/>
            <person name="Javaid M."/>
            <person name="Lee S."/>
            <person name="Li M."/>
            <person name="Ming W."/>
            <person name="Munidasa M."/>
            <person name="Muniz J."/>
            <person name="Nguyen L."/>
            <person name="Hughes D."/>
            <person name="Osuji N."/>
            <person name="Pu L.-L."/>
            <person name="Puazo M."/>
            <person name="Qu C."/>
            <person name="Quiroz J."/>
            <person name="Raj R."/>
            <person name="Weissenberger G."/>
            <person name="Xin Y."/>
            <person name="Zou X."/>
            <person name="Han Y."/>
            <person name="Worley K."/>
            <person name="Muzny D."/>
            <person name="Gibbs R."/>
        </authorList>
    </citation>
    <scope>NUCLEOTIDE SEQUENCE</scope>
    <source>
        <strain evidence="4">Sampled in the wild</strain>
    </source>
</reference>
<dbReference type="PANTHER" id="PTHR21113:SF4">
    <property type="entry name" value="CHITIN-BINDING TYPE-4 DOMAIN-CONTAINING PROTEIN"/>
    <property type="match status" value="1"/>
</dbReference>
<dbReference type="EMBL" id="KZ308374">
    <property type="protein sequence ID" value="KAG8228485.1"/>
    <property type="molecule type" value="Genomic_DNA"/>
</dbReference>
<feature type="transmembrane region" description="Helical" evidence="1">
    <location>
        <begin position="283"/>
        <end position="301"/>
    </location>
</feature>
<accession>A0A8K0NXW1</accession>
<gene>
    <name evidence="4" type="ORF">J437_LFUL009350</name>
</gene>
<evidence type="ECO:0000256" key="1">
    <source>
        <dbReference type="SAM" id="Phobius"/>
    </source>
</evidence>
<keyword evidence="1" id="KW-1133">Transmembrane helix</keyword>
<evidence type="ECO:0000259" key="3">
    <source>
        <dbReference type="Pfam" id="PF03067"/>
    </source>
</evidence>
<protein>
    <recommendedName>
        <fullName evidence="3">Chitin-binding type-4 domain-containing protein</fullName>
    </recommendedName>
</protein>
<dbReference type="OrthoDB" id="64893at2759"/>
<comment type="caution">
    <text evidence="4">The sequence shown here is derived from an EMBL/GenBank/DDBJ whole genome shotgun (WGS) entry which is preliminary data.</text>
</comment>
<organism evidence="4 5">
    <name type="scientific">Ladona fulva</name>
    <name type="common">Scarce chaser dragonfly</name>
    <name type="synonym">Libellula fulva</name>
    <dbReference type="NCBI Taxonomy" id="123851"/>
    <lineage>
        <taxon>Eukaryota</taxon>
        <taxon>Metazoa</taxon>
        <taxon>Ecdysozoa</taxon>
        <taxon>Arthropoda</taxon>
        <taxon>Hexapoda</taxon>
        <taxon>Insecta</taxon>
        <taxon>Pterygota</taxon>
        <taxon>Palaeoptera</taxon>
        <taxon>Odonata</taxon>
        <taxon>Epiprocta</taxon>
        <taxon>Anisoptera</taxon>
        <taxon>Libelluloidea</taxon>
        <taxon>Libellulidae</taxon>
        <taxon>Ladona</taxon>
    </lineage>
</organism>
<name>A0A8K0NXW1_LADFU</name>